<keyword evidence="4" id="KW-0732">Signal</keyword>
<dbReference type="Proteomes" id="UP001227230">
    <property type="component" value="Chromosome 18"/>
</dbReference>
<dbReference type="PANTHER" id="PTHR35293">
    <property type="entry name" value="EGG CELL-SECRETED PROTEIN 1.5"/>
    <property type="match status" value="1"/>
</dbReference>
<evidence type="ECO:0000313" key="11">
    <source>
        <dbReference type="EMBL" id="WKA10936.1"/>
    </source>
</evidence>
<keyword evidence="6" id="KW-0968">Cytoplasmic vesicle</keyword>
<comment type="similarity">
    <text evidence="8">Belongs to the plant egg cell-secreted peptide family.</text>
</comment>
<evidence type="ECO:0000256" key="3">
    <source>
        <dbReference type="ARBA" id="ARBA00022525"/>
    </source>
</evidence>
<dbReference type="EMBL" id="CP126665">
    <property type="protein sequence ID" value="WKA10936.1"/>
    <property type="molecule type" value="Genomic_DNA"/>
</dbReference>
<dbReference type="InterPro" id="IPR044711">
    <property type="entry name" value="EC11-15"/>
</dbReference>
<organism evidence="11 12">
    <name type="scientific">Vitis vinifera</name>
    <name type="common">Grape</name>
    <dbReference type="NCBI Taxonomy" id="29760"/>
    <lineage>
        <taxon>Eukaryota</taxon>
        <taxon>Viridiplantae</taxon>
        <taxon>Streptophyta</taxon>
        <taxon>Embryophyta</taxon>
        <taxon>Tracheophyta</taxon>
        <taxon>Spermatophyta</taxon>
        <taxon>Magnoliopsida</taxon>
        <taxon>eudicotyledons</taxon>
        <taxon>Gunneridae</taxon>
        <taxon>Pentapetalae</taxon>
        <taxon>rosids</taxon>
        <taxon>Vitales</taxon>
        <taxon>Vitaceae</taxon>
        <taxon>Viteae</taxon>
        <taxon>Vitis</taxon>
    </lineage>
</organism>
<evidence type="ECO:0000259" key="10">
    <source>
        <dbReference type="Pfam" id="PF05617"/>
    </source>
</evidence>
<protein>
    <recommendedName>
        <fullName evidence="10">Prolamin-like domain-containing protein</fullName>
    </recommendedName>
</protein>
<sequence>MGWDSLNIINFKSIFVDSFSFFSLLNPHARNGCCSHDFSLYIQTTAYMLPHSIDMALMLKLFLFTLLSAWSLGSMASARYLDKSFSLAARLHADDDSSSKCWESLLELQACTGEVVLFFLNGETHLGAGCCQAIQTIEHQCWPAMLTSIGFTAEEGDILQGYCDATTSSSAPPPPPPPPSMEPNDVVTLGGFFLDP</sequence>
<evidence type="ECO:0000256" key="2">
    <source>
        <dbReference type="ARBA" id="ARBA00004613"/>
    </source>
</evidence>
<keyword evidence="5" id="KW-0278">Fertilization</keyword>
<keyword evidence="3" id="KW-0964">Secreted</keyword>
<feature type="compositionally biased region" description="Pro residues" evidence="9">
    <location>
        <begin position="171"/>
        <end position="181"/>
    </location>
</feature>
<gene>
    <name evidence="11" type="ORF">VitviT2T_028479</name>
</gene>
<feature type="region of interest" description="Disordered" evidence="9">
    <location>
        <begin position="164"/>
        <end position="185"/>
    </location>
</feature>
<comment type="function">
    <text evidence="7">Involved in the regulation of gamete interactions during the double fertilization and to prevent multiple-pollen tube attraction; mediates the redistribution of the gamete fusogen HAP2/GCS1 to the cell surface after secretion upon sperm arrival.</text>
</comment>
<proteinExistence type="inferred from homology"/>
<evidence type="ECO:0000256" key="7">
    <source>
        <dbReference type="ARBA" id="ARBA00034457"/>
    </source>
</evidence>
<reference evidence="11 12" key="1">
    <citation type="journal article" date="2023" name="Hortic Res">
        <title>The complete reference genome for grapevine (Vitis vinifera L.) genetics and breeding.</title>
        <authorList>
            <person name="Shi X."/>
            <person name="Cao S."/>
            <person name="Wang X."/>
            <person name="Huang S."/>
            <person name="Wang Y."/>
            <person name="Liu Z."/>
            <person name="Liu W."/>
            <person name="Leng X."/>
            <person name="Peng Y."/>
            <person name="Wang N."/>
            <person name="Wang Y."/>
            <person name="Ma Z."/>
            <person name="Xu X."/>
            <person name="Zhang F."/>
            <person name="Xue H."/>
            <person name="Zhong H."/>
            <person name="Wang Y."/>
            <person name="Zhang K."/>
            <person name="Velt A."/>
            <person name="Avia K."/>
            <person name="Holtgrawe D."/>
            <person name="Grimplet J."/>
            <person name="Matus J.T."/>
            <person name="Ware D."/>
            <person name="Wu X."/>
            <person name="Wang H."/>
            <person name="Liu C."/>
            <person name="Fang Y."/>
            <person name="Rustenholz C."/>
            <person name="Cheng Z."/>
            <person name="Xiao H."/>
            <person name="Zhou Y."/>
        </authorList>
    </citation>
    <scope>NUCLEOTIDE SEQUENCE [LARGE SCALE GENOMIC DNA]</scope>
    <source>
        <strain evidence="12">cv. Pinot noir / PN40024</strain>
        <tissue evidence="11">Leaf</tissue>
    </source>
</reference>
<evidence type="ECO:0000256" key="8">
    <source>
        <dbReference type="ARBA" id="ARBA00034484"/>
    </source>
</evidence>
<dbReference type="InterPro" id="IPR008502">
    <property type="entry name" value="Prolamin-like"/>
</dbReference>
<evidence type="ECO:0000256" key="6">
    <source>
        <dbReference type="ARBA" id="ARBA00023329"/>
    </source>
</evidence>
<evidence type="ECO:0000256" key="5">
    <source>
        <dbReference type="ARBA" id="ARBA00023279"/>
    </source>
</evidence>
<evidence type="ECO:0000256" key="4">
    <source>
        <dbReference type="ARBA" id="ARBA00022729"/>
    </source>
</evidence>
<keyword evidence="12" id="KW-1185">Reference proteome</keyword>
<evidence type="ECO:0000256" key="9">
    <source>
        <dbReference type="SAM" id="MobiDB-lite"/>
    </source>
</evidence>
<dbReference type="Pfam" id="PF05617">
    <property type="entry name" value="Prolamin_like"/>
    <property type="match status" value="1"/>
</dbReference>
<name>A0ABY9DWZ0_VITVI</name>
<evidence type="ECO:0000313" key="12">
    <source>
        <dbReference type="Proteomes" id="UP001227230"/>
    </source>
</evidence>
<dbReference type="PANTHER" id="PTHR35293:SF1">
    <property type="entry name" value="EGG CELL-SECRETED PROTEIN 1.5"/>
    <property type="match status" value="1"/>
</dbReference>
<feature type="domain" description="Prolamin-like" evidence="10">
    <location>
        <begin position="100"/>
        <end position="164"/>
    </location>
</feature>
<evidence type="ECO:0000256" key="1">
    <source>
        <dbReference type="ARBA" id="ARBA00004541"/>
    </source>
</evidence>
<accession>A0ABY9DWZ0</accession>
<comment type="subcellular location">
    <subcellularLocation>
        <location evidence="1">Cytoplasmic vesicle</location>
    </subcellularLocation>
    <subcellularLocation>
        <location evidence="2">Secreted</location>
    </subcellularLocation>
</comment>